<keyword evidence="4" id="KW-0223">Dioxygenase</keyword>
<keyword evidence="2" id="KW-0560">Oxidoreductase</keyword>
<evidence type="ECO:0000259" key="3">
    <source>
        <dbReference type="Pfam" id="PF02668"/>
    </source>
</evidence>
<protein>
    <submittedName>
        <fullName evidence="4">Taurine catabolism dioxygenase TauD, TfdA family</fullName>
    </submittedName>
</protein>
<dbReference type="Gene3D" id="3.60.130.10">
    <property type="entry name" value="Clavaminate synthase-like"/>
    <property type="match status" value="1"/>
</dbReference>
<dbReference type="InterPro" id="IPR003819">
    <property type="entry name" value="TauD/TfdA-like"/>
</dbReference>
<comment type="cofactor">
    <cofactor evidence="1">
        <name>Fe(2+)</name>
        <dbReference type="ChEBI" id="CHEBI:29033"/>
    </cofactor>
</comment>
<name>A0A450UDH5_9GAMM</name>
<gene>
    <name evidence="4" type="ORF">BECKLFY1418B_GA0070995_10201</name>
</gene>
<organism evidence="4">
    <name type="scientific">Candidatus Kentrum sp. LFY</name>
    <dbReference type="NCBI Taxonomy" id="2126342"/>
    <lineage>
        <taxon>Bacteria</taxon>
        <taxon>Pseudomonadati</taxon>
        <taxon>Pseudomonadota</taxon>
        <taxon>Gammaproteobacteria</taxon>
        <taxon>Candidatus Kentrum</taxon>
    </lineage>
</organism>
<dbReference type="Pfam" id="PF02668">
    <property type="entry name" value="TauD"/>
    <property type="match status" value="1"/>
</dbReference>
<evidence type="ECO:0000256" key="2">
    <source>
        <dbReference type="ARBA" id="ARBA00023002"/>
    </source>
</evidence>
<accession>A0A450UDH5</accession>
<sequence length="339" mass="39219">MSTVICLDADLRAPDFSKIEPPLDVEDYRIDCREFESWPALEKEVRRRFSRKGAVLLTDTGLDDLGRLDRWGNILIDEPMTYQGGTGARPRFGENIYDVLANEPSHAYIYPHNEMSYLSRFPRCLVLGCQAIPHRGGETFLFDNRSSTREILETDIGQKLQGSGVRYVRNLTDANGADDVVYKHWQDAFDVSTRGEMEDIAGREGWTLEWRENGGVRLSYWREACEYNEVLEENLFFVNLSLLGAYFDDWHPFDTIPHEDRPFNVIHGDGTPFTEQETEYLVHVFDNHCLPIFWKPGWIAMFDNERWAHARPPFTLQPGERRKLGAMMGNPKSRIGARF</sequence>
<dbReference type="PANTHER" id="PTHR10696">
    <property type="entry name" value="GAMMA-BUTYROBETAINE HYDROXYLASE-RELATED"/>
    <property type="match status" value="1"/>
</dbReference>
<feature type="domain" description="TauD/TfdA-like" evidence="3">
    <location>
        <begin position="21"/>
        <end position="324"/>
    </location>
</feature>
<evidence type="ECO:0000256" key="1">
    <source>
        <dbReference type="ARBA" id="ARBA00001954"/>
    </source>
</evidence>
<dbReference type="InterPro" id="IPR050411">
    <property type="entry name" value="AlphaKG_dependent_hydroxylases"/>
</dbReference>
<proteinExistence type="predicted"/>
<dbReference type="InterPro" id="IPR042098">
    <property type="entry name" value="TauD-like_sf"/>
</dbReference>
<dbReference type="AlphaFoldDB" id="A0A450UDH5"/>
<dbReference type="GO" id="GO:0016706">
    <property type="term" value="F:2-oxoglutarate-dependent dioxygenase activity"/>
    <property type="evidence" value="ECO:0007669"/>
    <property type="project" value="UniProtKB-ARBA"/>
</dbReference>
<dbReference type="SUPFAM" id="SSF51197">
    <property type="entry name" value="Clavaminate synthase-like"/>
    <property type="match status" value="1"/>
</dbReference>
<dbReference type="EMBL" id="CAADFF010000020">
    <property type="protein sequence ID" value="VFJ90458.1"/>
    <property type="molecule type" value="Genomic_DNA"/>
</dbReference>
<dbReference type="PANTHER" id="PTHR10696:SF21">
    <property type="entry name" value="TAUD_TFDA-LIKE DOMAIN-CONTAINING PROTEIN"/>
    <property type="match status" value="1"/>
</dbReference>
<evidence type="ECO:0000313" key="4">
    <source>
        <dbReference type="EMBL" id="VFJ90458.1"/>
    </source>
</evidence>
<reference evidence="4" key="1">
    <citation type="submission" date="2019-02" db="EMBL/GenBank/DDBJ databases">
        <authorList>
            <person name="Gruber-Vodicka R. H."/>
            <person name="Seah K. B. B."/>
        </authorList>
    </citation>
    <scope>NUCLEOTIDE SEQUENCE</scope>
    <source>
        <strain evidence="4">BECK_M7</strain>
    </source>
</reference>